<dbReference type="Pfam" id="PF19233">
    <property type="entry name" value="DUF5886"/>
    <property type="match status" value="1"/>
</dbReference>
<sequence length="331" mass="39282">MDNINLHYDSLYKSNPIIKNFTLLEYCLKDNKQYLDQIIDLNINNPDSCPIYIGSTNSKLSIVNGEPSFIKYKILFSVVHLNKIPVLYLKKKDNVYAFNEYTFYDEFFYYNPLNIKKTQCRGDKCRNDFHVSDCGIWCESCHGDFYEYVSNLDTIMVKKLNFVHFPKESIINIVPIYSPVDLDNLDNLKVIIENLTLNRDNIEQLDNKINNWQSNMEKYIEKYKKECKKQQEINILKRSELKSIHGLDINDYNNLIKKFNDSISKIKLANEINEQTKKLKLLEDELLKQKQSTDDKKIHLELELSQVQKKMDQIKKYNQEIEDKKKLLIDQ</sequence>
<feature type="coiled-coil region" evidence="1">
    <location>
        <begin position="265"/>
        <end position="327"/>
    </location>
</feature>
<dbReference type="KEGG" id="vg:80526267"/>
<accession>A0A3S8UXC0</accession>
<evidence type="ECO:0000256" key="1">
    <source>
        <dbReference type="SAM" id="Coils"/>
    </source>
</evidence>
<keyword evidence="1" id="KW-0175">Coiled coil</keyword>
<organism evidence="2">
    <name type="scientific">Megavirus baoshan</name>
    <dbReference type="NCBI Taxonomy" id="2496520"/>
    <lineage>
        <taxon>Viruses</taxon>
        <taxon>Varidnaviria</taxon>
        <taxon>Bamfordvirae</taxon>
        <taxon>Nucleocytoviricota</taxon>
        <taxon>Megaviricetes</taxon>
        <taxon>Imitervirales</taxon>
        <taxon>Mimiviridae</taxon>
        <taxon>Megamimivirinae</taxon>
        <taxon>Megavirus</taxon>
        <taxon>Megavirus baoshanense</taxon>
    </lineage>
</organism>
<dbReference type="RefSeq" id="YP_010788972.1">
    <property type="nucleotide sequence ID" value="NC_075367.1"/>
</dbReference>
<name>A0A3S8UXC0_9VIRU</name>
<protein>
    <submittedName>
        <fullName evidence="2">Uncharacterized protein</fullName>
    </submittedName>
</protein>
<reference evidence="2" key="1">
    <citation type="submission" date="2018-03" db="EMBL/GenBank/DDBJ databases">
        <title>Draft genome sequences of Megaviruse, new member of the family Mimiviridae isolated from water in Shanghai, China.</title>
        <authorList>
            <person name="Xia Y."/>
        </authorList>
    </citation>
    <scope>NUCLEOTIDE SEQUENCE</scope>
    <source>
        <strain evidence="2">SH</strain>
    </source>
</reference>
<dbReference type="GeneID" id="80526267"/>
<feature type="coiled-coil region" evidence="1">
    <location>
        <begin position="185"/>
        <end position="222"/>
    </location>
</feature>
<proteinExistence type="predicted"/>
<dbReference type="EMBL" id="MH046811">
    <property type="protein sequence ID" value="AZL89464.1"/>
    <property type="molecule type" value="Genomic_DNA"/>
</dbReference>
<evidence type="ECO:0000313" key="2">
    <source>
        <dbReference type="EMBL" id="AZL89464.1"/>
    </source>
</evidence>
<dbReference type="InterPro" id="IPR045368">
    <property type="entry name" value="DUF5886"/>
</dbReference>